<dbReference type="PANTHER" id="PTHR23001">
    <property type="entry name" value="EUKARYOTIC TRANSLATION INITIATION FACTOR"/>
    <property type="match status" value="1"/>
</dbReference>
<proteinExistence type="inferred from homology"/>
<dbReference type="Proteomes" id="UP001210925">
    <property type="component" value="Unassembled WGS sequence"/>
</dbReference>
<dbReference type="InterPro" id="IPR016189">
    <property type="entry name" value="Transl_init_fac_IF2/IF5_N"/>
</dbReference>
<dbReference type="InterPro" id="IPR016190">
    <property type="entry name" value="Transl_init_fac_IF2/IF5_Zn-bd"/>
</dbReference>
<keyword evidence="2" id="KW-0396">Initiation factor</keyword>
<comment type="caution">
    <text evidence="6">The sequence shown here is derived from an EMBL/GenBank/DDBJ whole genome shotgun (WGS) entry which is preliminary data.</text>
</comment>
<feature type="domain" description="Translation initiation factor IF2/IF5" evidence="5">
    <location>
        <begin position="148"/>
        <end position="264"/>
    </location>
</feature>
<dbReference type="Gene3D" id="3.30.30.170">
    <property type="match status" value="1"/>
</dbReference>
<dbReference type="GO" id="GO:0003743">
    <property type="term" value="F:translation initiation factor activity"/>
    <property type="evidence" value="ECO:0007669"/>
    <property type="project" value="UniProtKB-KW"/>
</dbReference>
<dbReference type="AlphaFoldDB" id="A0AAD5UJC3"/>
<comment type="similarity">
    <text evidence="1">Belongs to the eIF-2-beta/eIF-5 family.</text>
</comment>
<dbReference type="PANTHER" id="PTHR23001:SF3">
    <property type="entry name" value="EUKARYOTIC TRANSLATION INITIATION FACTOR 2 SUBUNIT 2"/>
    <property type="match status" value="1"/>
</dbReference>
<name>A0AAD5UJC3_9FUNG</name>
<dbReference type="SUPFAM" id="SSF100966">
    <property type="entry name" value="Translation initiation factor 2 beta, aIF2beta, N-terminal domain"/>
    <property type="match status" value="1"/>
</dbReference>
<dbReference type="InterPro" id="IPR045196">
    <property type="entry name" value="IF2/IF5"/>
</dbReference>
<evidence type="ECO:0000313" key="6">
    <source>
        <dbReference type="EMBL" id="KAJ3259605.1"/>
    </source>
</evidence>
<feature type="region of interest" description="Disordered" evidence="4">
    <location>
        <begin position="20"/>
        <end position="72"/>
    </location>
</feature>
<dbReference type="Pfam" id="PF01873">
    <property type="entry name" value="eIF-5_eIF-2B"/>
    <property type="match status" value="1"/>
</dbReference>
<keyword evidence="3" id="KW-0648">Protein biosynthesis</keyword>
<keyword evidence="7" id="KW-1185">Reference proteome</keyword>
<sequence>MVVIPDDVLAAFVDLKKKKKTVHQEAEEIQEDEGNSMFAGMKKKKSKKPAEDVQVTNIEDEPESAPIEENQVDDLTAMFGKKKKKKNVAEFEAQLRAEDDQEPFGEEAIEESKEEAWATSSRDYSYQELLERVFKILRQNNLDVTGDKKKYTIVPPQVLREGTKKTAFVNIIDIAKRMRRQPDHVIQFLFAELGTSGSIDGNQRLIIKGRFQQKQIETVLRRYIGNLLYNLAEYISCKTCKSAETILTKENRLFFMQCESCGSSRSVSAIKTGFVATTKRPKQQA</sequence>
<evidence type="ECO:0000256" key="1">
    <source>
        <dbReference type="ARBA" id="ARBA00010397"/>
    </source>
</evidence>
<evidence type="ECO:0000313" key="7">
    <source>
        <dbReference type="Proteomes" id="UP001210925"/>
    </source>
</evidence>
<gene>
    <name evidence="6" type="ORF">HK103_002159</name>
</gene>
<dbReference type="GO" id="GO:0001731">
    <property type="term" value="P:formation of translation preinitiation complex"/>
    <property type="evidence" value="ECO:0007669"/>
    <property type="project" value="TreeGrafter"/>
</dbReference>
<dbReference type="SUPFAM" id="SSF75689">
    <property type="entry name" value="Zinc-binding domain of translation initiation factor 2 beta"/>
    <property type="match status" value="1"/>
</dbReference>
<dbReference type="FunFam" id="3.30.30.170:FF:000001">
    <property type="entry name" value="Eukaryotic translation initiation factor 2 subunit"/>
    <property type="match status" value="1"/>
</dbReference>
<accession>A0AAD5UJC3</accession>
<dbReference type="InterPro" id="IPR002735">
    <property type="entry name" value="Transl_init_fac_IF2/IF5_dom"/>
</dbReference>
<evidence type="ECO:0000256" key="4">
    <source>
        <dbReference type="SAM" id="MobiDB-lite"/>
    </source>
</evidence>
<evidence type="ECO:0000256" key="2">
    <source>
        <dbReference type="ARBA" id="ARBA00022540"/>
    </source>
</evidence>
<dbReference type="EMBL" id="JADGKB010000017">
    <property type="protein sequence ID" value="KAJ3259605.1"/>
    <property type="molecule type" value="Genomic_DNA"/>
</dbReference>
<evidence type="ECO:0000259" key="5">
    <source>
        <dbReference type="SMART" id="SM00653"/>
    </source>
</evidence>
<dbReference type="GO" id="GO:0003729">
    <property type="term" value="F:mRNA binding"/>
    <property type="evidence" value="ECO:0007669"/>
    <property type="project" value="TreeGrafter"/>
</dbReference>
<dbReference type="SMART" id="SM00653">
    <property type="entry name" value="eIF2B_5"/>
    <property type="match status" value="1"/>
</dbReference>
<evidence type="ECO:0000256" key="3">
    <source>
        <dbReference type="ARBA" id="ARBA00022917"/>
    </source>
</evidence>
<reference evidence="6" key="1">
    <citation type="submission" date="2020-05" db="EMBL/GenBank/DDBJ databases">
        <title>Phylogenomic resolution of chytrid fungi.</title>
        <authorList>
            <person name="Stajich J.E."/>
            <person name="Amses K."/>
            <person name="Simmons R."/>
            <person name="Seto K."/>
            <person name="Myers J."/>
            <person name="Bonds A."/>
            <person name="Quandt C.A."/>
            <person name="Barry K."/>
            <person name="Liu P."/>
            <person name="Grigoriev I."/>
            <person name="Longcore J.E."/>
            <person name="James T.Y."/>
        </authorList>
    </citation>
    <scope>NUCLEOTIDE SEQUENCE</scope>
    <source>
        <strain evidence="6">PLAUS21</strain>
    </source>
</reference>
<dbReference type="GO" id="GO:0005850">
    <property type="term" value="C:eukaryotic translation initiation factor 2 complex"/>
    <property type="evidence" value="ECO:0007669"/>
    <property type="project" value="TreeGrafter"/>
</dbReference>
<dbReference type="GO" id="GO:0031369">
    <property type="term" value="F:translation initiation factor binding"/>
    <property type="evidence" value="ECO:0007669"/>
    <property type="project" value="TreeGrafter"/>
</dbReference>
<protein>
    <recommendedName>
        <fullName evidence="5">Translation initiation factor IF2/IF5 domain-containing protein</fullName>
    </recommendedName>
</protein>
<organism evidence="6 7">
    <name type="scientific">Boothiomyces macroporosus</name>
    <dbReference type="NCBI Taxonomy" id="261099"/>
    <lineage>
        <taxon>Eukaryota</taxon>
        <taxon>Fungi</taxon>
        <taxon>Fungi incertae sedis</taxon>
        <taxon>Chytridiomycota</taxon>
        <taxon>Chytridiomycota incertae sedis</taxon>
        <taxon>Chytridiomycetes</taxon>
        <taxon>Rhizophydiales</taxon>
        <taxon>Terramycetaceae</taxon>
        <taxon>Boothiomyces</taxon>
    </lineage>
</organism>